<reference evidence="3" key="1">
    <citation type="submission" date="2016-10" db="EMBL/GenBank/DDBJ databases">
        <authorList>
            <person name="Varghese N."/>
            <person name="Submissions S."/>
        </authorList>
    </citation>
    <scope>NUCLEOTIDE SEQUENCE [LARGE SCALE GENOMIC DNA]</scope>
    <source>
        <strain evidence="3">DSM 17044</strain>
    </source>
</reference>
<evidence type="ECO:0000313" key="3">
    <source>
        <dbReference type="Proteomes" id="UP000182719"/>
    </source>
</evidence>
<dbReference type="EMBL" id="FOAP01000020">
    <property type="protein sequence ID" value="SEM65222.1"/>
    <property type="molecule type" value="Genomic_DNA"/>
</dbReference>
<dbReference type="SUPFAM" id="SSF75005">
    <property type="entry name" value="Arabinanase/levansucrase/invertase"/>
    <property type="match status" value="1"/>
</dbReference>
<evidence type="ECO:0000256" key="1">
    <source>
        <dbReference type="SAM" id="MobiDB-lite"/>
    </source>
</evidence>
<dbReference type="Proteomes" id="UP000182719">
    <property type="component" value="Unassembled WGS sequence"/>
</dbReference>
<dbReference type="InterPro" id="IPR023296">
    <property type="entry name" value="Glyco_hydro_beta-prop_sf"/>
</dbReference>
<accession>A0A1H8A2S1</accession>
<dbReference type="AlphaFoldDB" id="A0A1H8A2S1"/>
<feature type="region of interest" description="Disordered" evidence="1">
    <location>
        <begin position="1"/>
        <end position="36"/>
    </location>
</feature>
<feature type="compositionally biased region" description="Low complexity" evidence="1">
    <location>
        <begin position="1"/>
        <end position="11"/>
    </location>
</feature>
<dbReference type="RefSeq" id="WP_245768902.1">
    <property type="nucleotide sequence ID" value="NZ_FOAP01000020.1"/>
</dbReference>
<organism evidence="2 3">
    <name type="scientific">Stigmatella aurantiaca</name>
    <dbReference type="NCBI Taxonomy" id="41"/>
    <lineage>
        <taxon>Bacteria</taxon>
        <taxon>Pseudomonadati</taxon>
        <taxon>Myxococcota</taxon>
        <taxon>Myxococcia</taxon>
        <taxon>Myxococcales</taxon>
        <taxon>Cystobacterineae</taxon>
        <taxon>Archangiaceae</taxon>
        <taxon>Stigmatella</taxon>
    </lineage>
</organism>
<protein>
    <submittedName>
        <fullName evidence="2">Uncharacterized protein</fullName>
    </submittedName>
</protein>
<keyword evidence="3" id="KW-1185">Reference proteome</keyword>
<dbReference type="Gene3D" id="2.115.10.20">
    <property type="entry name" value="Glycosyl hydrolase domain, family 43"/>
    <property type="match status" value="1"/>
</dbReference>
<name>A0A1H8A2S1_STIAU</name>
<evidence type="ECO:0000313" key="2">
    <source>
        <dbReference type="EMBL" id="SEM65222.1"/>
    </source>
</evidence>
<proteinExistence type="predicted"/>
<gene>
    <name evidence="2" type="ORF">SAMN05444354_12091</name>
</gene>
<sequence length="424" mass="46281">MSSPSDSQSSPAATPGVQRLEPNRLRGNTVQDPASLFEVPPGESRTLQDIVANLQRVPEPLLHEPMPDPFVLRLTAKSPGGARTAGLWLIATTNDQPFAFRLYRLVNGTWVPHTVDGQHRAIFPEGKLPAWWNGGELDPLAPDLPRDLVLARWAPEIDERNGLLTLHYTARDRAGILRSAYATASAIDGEWKDHGFLDINVRVKDVAPGYPGGPAGENPLVGMIDGHVAAALGPDGRERTFLLTKVDGNGLQWKDPVTQQTHKAPTPILAHEFRQDADGRIELLGAPKVLLSNGPHHDGLIEGQFVVTENGQSYLIYSAGFFGNSEYRTYIAKLDLLAGSVGDERLLIDSQSPALGGQWNGPGHPAFVSQGNGLYAMYLHVWRNGSDYGKDGDQRKAIQRHVAFRDLDGRPCEPFVVEERFSGA</sequence>